<keyword evidence="11" id="KW-0032">Aminotransferase</keyword>
<evidence type="ECO:0000256" key="6">
    <source>
        <dbReference type="ARBA" id="ARBA00022490"/>
    </source>
</evidence>
<evidence type="ECO:0000256" key="10">
    <source>
        <dbReference type="RuleBase" id="RU003560"/>
    </source>
</evidence>
<dbReference type="InterPro" id="IPR015421">
    <property type="entry name" value="PyrdxlP-dep_Trfase_major"/>
</dbReference>
<dbReference type="Proteomes" id="UP000028123">
    <property type="component" value="Unassembled WGS sequence"/>
</dbReference>
<dbReference type="AlphaFoldDB" id="A0A081P837"/>
<proteinExistence type="inferred from homology"/>
<dbReference type="NCBIfam" id="NF000818">
    <property type="entry name" value="PRK00062.1"/>
    <property type="match status" value="1"/>
</dbReference>
<dbReference type="PROSITE" id="PS00600">
    <property type="entry name" value="AA_TRANSFER_CLASS_3"/>
    <property type="match status" value="1"/>
</dbReference>
<organism evidence="11 12">
    <name type="scientific">Paenibacillus tyrfis</name>
    <dbReference type="NCBI Taxonomy" id="1501230"/>
    <lineage>
        <taxon>Bacteria</taxon>
        <taxon>Bacillati</taxon>
        <taxon>Bacillota</taxon>
        <taxon>Bacilli</taxon>
        <taxon>Bacillales</taxon>
        <taxon>Paenibacillaceae</taxon>
        <taxon>Paenibacillus</taxon>
    </lineage>
</organism>
<comment type="caution">
    <text evidence="11">The sequence shown here is derived from an EMBL/GenBank/DDBJ whole genome shotgun (WGS) entry which is preliminary data.</text>
</comment>
<gene>
    <name evidence="11" type="ORF">ET33_29380</name>
</gene>
<comment type="cofactor">
    <cofactor evidence="2">
        <name>pyridoxal 5'-phosphate</name>
        <dbReference type="ChEBI" id="CHEBI:597326"/>
    </cofactor>
</comment>
<evidence type="ECO:0000256" key="4">
    <source>
        <dbReference type="ARBA" id="ARBA00008981"/>
    </source>
</evidence>
<dbReference type="FunFam" id="3.40.640.10:FF:000021">
    <property type="entry name" value="Glutamate-1-semialdehyde 2,1-aminomutase"/>
    <property type="match status" value="1"/>
</dbReference>
<protein>
    <recommendedName>
        <fullName evidence="5">glutamate-1-semialdehyde 2,1-aminomutase</fullName>
        <ecNumber evidence="5">5.4.3.8</ecNumber>
    </recommendedName>
</protein>
<dbReference type="Gene3D" id="3.40.640.10">
    <property type="entry name" value="Type I PLP-dependent aspartate aminotransferase-like (Major domain)"/>
    <property type="match status" value="1"/>
</dbReference>
<accession>A0A081P837</accession>
<dbReference type="EMBL" id="JNVM01000005">
    <property type="protein sequence ID" value="KEQ26860.1"/>
    <property type="molecule type" value="Genomic_DNA"/>
</dbReference>
<comment type="catalytic activity">
    <reaction evidence="1">
        <text>(S)-4-amino-5-oxopentanoate = 5-aminolevulinate</text>
        <dbReference type="Rhea" id="RHEA:14265"/>
        <dbReference type="ChEBI" id="CHEBI:57501"/>
        <dbReference type="ChEBI" id="CHEBI:356416"/>
        <dbReference type="EC" id="5.4.3.8"/>
    </reaction>
</comment>
<evidence type="ECO:0000256" key="5">
    <source>
        <dbReference type="ARBA" id="ARBA00012143"/>
    </source>
</evidence>
<evidence type="ECO:0000313" key="11">
    <source>
        <dbReference type="EMBL" id="KEQ26860.1"/>
    </source>
</evidence>
<dbReference type="InterPro" id="IPR015424">
    <property type="entry name" value="PyrdxlP-dep_Trfase"/>
</dbReference>
<dbReference type="SUPFAM" id="SSF53383">
    <property type="entry name" value="PLP-dependent transferases"/>
    <property type="match status" value="1"/>
</dbReference>
<evidence type="ECO:0000256" key="2">
    <source>
        <dbReference type="ARBA" id="ARBA00001933"/>
    </source>
</evidence>
<comment type="pathway">
    <text evidence="3">Porphyrin-containing compound metabolism; protoporphyrin-IX biosynthesis; 5-aminolevulinate from L-glutamyl-tRNA(Glu): step 2/2.</text>
</comment>
<name>A0A081P837_9BACL</name>
<evidence type="ECO:0000256" key="3">
    <source>
        <dbReference type="ARBA" id="ARBA00004819"/>
    </source>
</evidence>
<dbReference type="PANTHER" id="PTHR43713">
    <property type="entry name" value="GLUTAMATE-1-SEMIALDEHYDE 2,1-AMINOMUTASE"/>
    <property type="match status" value="1"/>
</dbReference>
<reference evidence="11 12" key="1">
    <citation type="submission" date="2014-06" db="EMBL/GenBank/DDBJ databases">
        <title>Draft genome sequence of Paenibacillus sp. MSt1.</title>
        <authorList>
            <person name="Aw Y.K."/>
            <person name="Ong K.S."/>
            <person name="Gan H.M."/>
            <person name="Lee S.M."/>
        </authorList>
    </citation>
    <scope>NUCLEOTIDE SEQUENCE [LARGE SCALE GENOMIC DNA]</scope>
    <source>
        <strain evidence="11 12">MSt1</strain>
    </source>
</reference>
<comment type="similarity">
    <text evidence="4">Belongs to the class-III pyridoxal-phosphate-dependent aminotransferase family. HemL subfamily.</text>
</comment>
<dbReference type="PANTHER" id="PTHR43713:SF3">
    <property type="entry name" value="GLUTAMATE-1-SEMIALDEHYDE 2,1-AMINOMUTASE 1, CHLOROPLASTIC-RELATED"/>
    <property type="match status" value="1"/>
</dbReference>
<keyword evidence="7 10" id="KW-0663">Pyridoxal phosphate</keyword>
<sequence length="437" mass="48809">MNGLQTDASRALYERALRYTPGGVHTSIRNVAPHLIFTEAEGAYIYDADGNRYIDYQAAFGPFVLGHRHPYVTQRVVEALERTDLYGVGTTDLEIELAEKICKHVPSAESVLFCNSGSEATYHAIRLSRAVTGRVKLIKFQGCYHGWHDYVARNMLSAWDMIGKRDPGSAGMMDEAVDHTLICTFNDLDDVQRTFEANPGEVAALIVEPVPHNIGCVMPQPGFLQGLRELCLRYGAVLIFDEVITGFRHDIGGYQKVCGVTPDLTTMGKAMANGFPIAAVAGKNELMMRFNTNPGGDVWFAGTYNGHAVGTAASIATIGLMETAGVHEHIFRLGERMRQGIRDIHERMGIRAYVAGFGSVWTTYFMDREPLNYTDLKDNDAELYVSYRRKLMERGIFKMPMNIKRNHVSFSHTEQDIDHTLQCIEDVLKELRGEGKL</sequence>
<dbReference type="OrthoDB" id="9807885at2"/>
<dbReference type="CDD" id="cd00610">
    <property type="entry name" value="OAT_like"/>
    <property type="match status" value="1"/>
</dbReference>
<dbReference type="Pfam" id="PF00202">
    <property type="entry name" value="Aminotran_3"/>
    <property type="match status" value="1"/>
</dbReference>
<evidence type="ECO:0000256" key="9">
    <source>
        <dbReference type="ARBA" id="ARBA00023244"/>
    </source>
</evidence>
<keyword evidence="8" id="KW-0413">Isomerase</keyword>
<keyword evidence="9" id="KW-0627">Porphyrin biosynthesis</keyword>
<evidence type="ECO:0000256" key="1">
    <source>
        <dbReference type="ARBA" id="ARBA00001579"/>
    </source>
</evidence>
<dbReference type="Gene3D" id="3.90.1150.10">
    <property type="entry name" value="Aspartate Aminotransferase, domain 1"/>
    <property type="match status" value="1"/>
</dbReference>
<dbReference type="InterPro" id="IPR005814">
    <property type="entry name" value="Aminotrans_3"/>
</dbReference>
<dbReference type="GO" id="GO:0030170">
    <property type="term" value="F:pyridoxal phosphate binding"/>
    <property type="evidence" value="ECO:0007669"/>
    <property type="project" value="InterPro"/>
</dbReference>
<keyword evidence="11" id="KW-0808">Transferase</keyword>
<evidence type="ECO:0000256" key="7">
    <source>
        <dbReference type="ARBA" id="ARBA00022898"/>
    </source>
</evidence>
<keyword evidence="12" id="KW-1185">Reference proteome</keyword>
<dbReference type="GO" id="GO:0008483">
    <property type="term" value="F:transaminase activity"/>
    <property type="evidence" value="ECO:0007669"/>
    <property type="project" value="UniProtKB-KW"/>
</dbReference>
<dbReference type="InterPro" id="IPR049704">
    <property type="entry name" value="Aminotrans_3_PPA_site"/>
</dbReference>
<dbReference type="eggNOG" id="COG0001">
    <property type="taxonomic scope" value="Bacteria"/>
</dbReference>
<dbReference type="EC" id="5.4.3.8" evidence="5"/>
<dbReference type="RefSeq" id="WP_036678120.1">
    <property type="nucleotide sequence ID" value="NZ_JNVM01000005.1"/>
</dbReference>
<evidence type="ECO:0000256" key="8">
    <source>
        <dbReference type="ARBA" id="ARBA00023235"/>
    </source>
</evidence>
<keyword evidence="6" id="KW-0963">Cytoplasm</keyword>
<dbReference type="InterPro" id="IPR015422">
    <property type="entry name" value="PyrdxlP-dep_Trfase_small"/>
</dbReference>
<dbReference type="GO" id="GO:0042286">
    <property type="term" value="F:glutamate-1-semialdehyde 2,1-aminomutase activity"/>
    <property type="evidence" value="ECO:0007669"/>
    <property type="project" value="UniProtKB-EC"/>
</dbReference>
<dbReference type="GO" id="GO:0006779">
    <property type="term" value="P:porphyrin-containing compound biosynthetic process"/>
    <property type="evidence" value="ECO:0007669"/>
    <property type="project" value="UniProtKB-KW"/>
</dbReference>
<evidence type="ECO:0000313" key="12">
    <source>
        <dbReference type="Proteomes" id="UP000028123"/>
    </source>
</evidence>